<gene>
    <name evidence="1" type="ORF">GCM10007852_23060</name>
</gene>
<dbReference type="EMBL" id="BSOT01000006">
    <property type="protein sequence ID" value="GLR71398.1"/>
    <property type="molecule type" value="Genomic_DNA"/>
</dbReference>
<dbReference type="RefSeq" id="WP_284217759.1">
    <property type="nucleotide sequence ID" value="NZ_BSOT01000006.1"/>
</dbReference>
<evidence type="ECO:0008006" key="3">
    <source>
        <dbReference type="Google" id="ProtNLM"/>
    </source>
</evidence>
<dbReference type="AlphaFoldDB" id="A0AA37SX38"/>
<evidence type="ECO:0000313" key="1">
    <source>
        <dbReference type="EMBL" id="GLR71398.1"/>
    </source>
</evidence>
<evidence type="ECO:0000313" key="2">
    <source>
        <dbReference type="Proteomes" id="UP001156601"/>
    </source>
</evidence>
<name>A0AA37SX38_9ALTE</name>
<reference evidence="1" key="1">
    <citation type="journal article" date="2014" name="Int. J. Syst. Evol. Microbiol.">
        <title>Complete genome sequence of Corynebacterium casei LMG S-19264T (=DSM 44701T), isolated from a smear-ripened cheese.</title>
        <authorList>
            <consortium name="US DOE Joint Genome Institute (JGI-PGF)"/>
            <person name="Walter F."/>
            <person name="Albersmeier A."/>
            <person name="Kalinowski J."/>
            <person name="Ruckert C."/>
        </authorList>
    </citation>
    <scope>NUCLEOTIDE SEQUENCE</scope>
    <source>
        <strain evidence="1">NBRC 110023</strain>
    </source>
</reference>
<keyword evidence="2" id="KW-1185">Reference proteome</keyword>
<sequence>MKIKKHKLSIIMLVVVFVLPVVLAKVALDNSWFNEASTNRGRLLQPTIDAAPILKDTEKKWHFVYVLPESCEQDCENAIYAIGQVKAAVGREGERVDAVFLATESSDPNTVALLNSSSQLELLHKDISTVNKVFKDVDVNAIFIADTLNNIVLSYPSRSDKEQAIMDSRDMLADLRKLLKLSRIG</sequence>
<accession>A0AA37SX38</accession>
<reference evidence="1" key="2">
    <citation type="submission" date="2023-01" db="EMBL/GenBank/DDBJ databases">
        <title>Draft genome sequence of Agaribacter marinus strain NBRC 110023.</title>
        <authorList>
            <person name="Sun Q."/>
            <person name="Mori K."/>
        </authorList>
    </citation>
    <scope>NUCLEOTIDE SEQUENCE</scope>
    <source>
        <strain evidence="1">NBRC 110023</strain>
    </source>
</reference>
<comment type="caution">
    <text evidence="1">The sequence shown here is derived from an EMBL/GenBank/DDBJ whole genome shotgun (WGS) entry which is preliminary data.</text>
</comment>
<protein>
    <recommendedName>
        <fullName evidence="3">Cytochrome oxidase Cu insertion factor, SCO1/SenC/PrrC family</fullName>
    </recommendedName>
</protein>
<proteinExistence type="predicted"/>
<organism evidence="1 2">
    <name type="scientific">Agaribacter marinus</name>
    <dbReference type="NCBI Taxonomy" id="1431249"/>
    <lineage>
        <taxon>Bacteria</taxon>
        <taxon>Pseudomonadati</taxon>
        <taxon>Pseudomonadota</taxon>
        <taxon>Gammaproteobacteria</taxon>
        <taxon>Alteromonadales</taxon>
        <taxon>Alteromonadaceae</taxon>
        <taxon>Agaribacter</taxon>
    </lineage>
</organism>
<dbReference type="Proteomes" id="UP001156601">
    <property type="component" value="Unassembled WGS sequence"/>
</dbReference>